<accession>A0ABY5L6H2</accession>
<evidence type="ECO:0000313" key="1">
    <source>
        <dbReference type="EMBL" id="UUL82377.1"/>
    </source>
</evidence>
<dbReference type="Pfam" id="PF14907">
    <property type="entry name" value="NTP_transf_5"/>
    <property type="match status" value="1"/>
</dbReference>
<name>A0ABY5L6H2_9SPHN</name>
<dbReference type="Proteomes" id="UP001058533">
    <property type="component" value="Chromosome"/>
</dbReference>
<protein>
    <submittedName>
        <fullName evidence="1">Nucleotidyltransferase family protein</fullName>
    </submittedName>
</protein>
<reference evidence="1" key="1">
    <citation type="submission" date="2022-07" db="EMBL/GenBank/DDBJ databases">
        <title>Sphingomonas sp. nov., a novel bacterium isolated from the north slope of the Mount Everest.</title>
        <authorList>
            <person name="Cui X."/>
            <person name="Liu Y."/>
        </authorList>
    </citation>
    <scope>NUCLEOTIDE SEQUENCE</scope>
    <source>
        <strain evidence="1">S5-59</strain>
    </source>
</reference>
<organism evidence="1 2">
    <name type="scientific">Sphingomonas qomolangmaensis</name>
    <dbReference type="NCBI Taxonomy" id="2918765"/>
    <lineage>
        <taxon>Bacteria</taxon>
        <taxon>Pseudomonadati</taxon>
        <taxon>Pseudomonadota</taxon>
        <taxon>Alphaproteobacteria</taxon>
        <taxon>Sphingomonadales</taxon>
        <taxon>Sphingomonadaceae</taxon>
        <taxon>Sphingomonas</taxon>
    </lineage>
</organism>
<dbReference type="RefSeq" id="WP_256506196.1">
    <property type="nucleotide sequence ID" value="NZ_CP101740.1"/>
</dbReference>
<sequence length="356" mass="38964">MNNALCADKVPLQSSLDLLRWLGNGLTPAGEIPAVADWGSVLAAATATKTIGLLGRVAGDPAAGVPAIVAEQIVSARRDILLTNLRNFDWTIKTVNALQAGGIDPIVFKGALRSHHVYATWDARRSSDIDLLVRPEEYCHAQQILAADGMIALVSDTSIWWHRCLGESPYARPDSTSPIVDLHHRVQQPGGPYPRQMEEFFAASMVQNIGSNAIRTLSPHHALLVCAINYGKAVRARKPWLAEMHEFAWMTRSMTRDELTAVRNLAGRNNLQGLVDECLAVSKLLFASSGEASADFERAALSSIGHPASVRFERTSKLWHWMDGNLLRRGGLFTIALSRIARAELALRREGLSLPK</sequence>
<evidence type="ECO:0000313" key="2">
    <source>
        <dbReference type="Proteomes" id="UP001058533"/>
    </source>
</evidence>
<keyword evidence="2" id="KW-1185">Reference proteome</keyword>
<dbReference type="InterPro" id="IPR039498">
    <property type="entry name" value="NTP_transf_5"/>
</dbReference>
<proteinExistence type="predicted"/>
<dbReference type="EMBL" id="CP101740">
    <property type="protein sequence ID" value="UUL82377.1"/>
    <property type="molecule type" value="Genomic_DNA"/>
</dbReference>
<gene>
    <name evidence="1" type="ORF">NMP03_14550</name>
</gene>